<protein>
    <recommendedName>
        <fullName evidence="3">Elongator complex protein 6</fullName>
    </recommendedName>
</protein>
<evidence type="ECO:0000256" key="2">
    <source>
        <dbReference type="ARBA" id="ARBA00008837"/>
    </source>
</evidence>
<keyword evidence="5" id="KW-1185">Reference proteome</keyword>
<sequence>MTDSVKRALGIDQVDLNGKLIMIDERHGTDANFIINTVLSKSLEEGRAICLVLFHNTFGHYHNIGMKLGYNLTVLRERGEVTVVEPMKSIVCNIEELGHDSVDPSTSELEERLRDTFINNTQIPDPLKLDDNVIQHLFTSLRHQYYETKKIRESVTIIIDEITHLFDLNLSLKEVWLYTKYLRSLMESEPTLALCVMGHSYQTDADNCYPNIIVQVIRRMSHLFVITEPLKTGYANDISGNMHVQWRVAAIRKQHHWSERTTYQYKLLDRQIKLFTPGGLAISS</sequence>
<organism evidence="4 5">
    <name type="scientific">Cotesia glomerata</name>
    <name type="common">Lepidopteran parasitic wasp</name>
    <name type="synonym">Apanteles glomeratus</name>
    <dbReference type="NCBI Taxonomy" id="32391"/>
    <lineage>
        <taxon>Eukaryota</taxon>
        <taxon>Metazoa</taxon>
        <taxon>Ecdysozoa</taxon>
        <taxon>Arthropoda</taxon>
        <taxon>Hexapoda</taxon>
        <taxon>Insecta</taxon>
        <taxon>Pterygota</taxon>
        <taxon>Neoptera</taxon>
        <taxon>Endopterygota</taxon>
        <taxon>Hymenoptera</taxon>
        <taxon>Apocrita</taxon>
        <taxon>Ichneumonoidea</taxon>
        <taxon>Braconidae</taxon>
        <taxon>Microgastrinae</taxon>
        <taxon>Cotesia</taxon>
    </lineage>
</organism>
<dbReference type="PANTHER" id="PTHR16184">
    <property type="entry name" value="ELONGATOR COMPLEX PROTEIN 6"/>
    <property type="match status" value="1"/>
</dbReference>
<dbReference type="Proteomes" id="UP000826195">
    <property type="component" value="Unassembled WGS sequence"/>
</dbReference>
<name>A0AAV7I6L5_COTGL</name>
<dbReference type="InterPro" id="IPR018627">
    <property type="entry name" value="ELP6"/>
</dbReference>
<comment type="similarity">
    <text evidence="2">Belongs to the ELP6 family.</text>
</comment>
<proteinExistence type="inferred from homology"/>
<evidence type="ECO:0000256" key="1">
    <source>
        <dbReference type="ARBA" id="ARBA00005043"/>
    </source>
</evidence>
<dbReference type="PANTHER" id="PTHR16184:SF6">
    <property type="entry name" value="ELONGATOR COMPLEX PROTEIN 6"/>
    <property type="match status" value="1"/>
</dbReference>
<dbReference type="GO" id="GO:0002098">
    <property type="term" value="P:tRNA wobble uridine modification"/>
    <property type="evidence" value="ECO:0007669"/>
    <property type="project" value="InterPro"/>
</dbReference>
<dbReference type="Pfam" id="PF09807">
    <property type="entry name" value="ELP6"/>
    <property type="match status" value="1"/>
</dbReference>
<comment type="caution">
    <text evidence="4">The sequence shown here is derived from an EMBL/GenBank/DDBJ whole genome shotgun (WGS) entry which is preliminary data.</text>
</comment>
<dbReference type="EMBL" id="JAHXZJ010002609">
    <property type="protein sequence ID" value="KAH0540876.1"/>
    <property type="molecule type" value="Genomic_DNA"/>
</dbReference>
<dbReference type="InterPro" id="IPR027417">
    <property type="entry name" value="P-loop_NTPase"/>
</dbReference>
<evidence type="ECO:0000313" key="4">
    <source>
        <dbReference type="EMBL" id="KAH0540876.1"/>
    </source>
</evidence>
<comment type="pathway">
    <text evidence="1">tRNA modification; 5-methoxycarbonylmethyl-2-thiouridine-tRNA biosynthesis.</text>
</comment>
<accession>A0AAV7I6L5</accession>
<reference evidence="4 5" key="1">
    <citation type="journal article" date="2021" name="J. Hered.">
        <title>A chromosome-level genome assembly of the parasitoid wasp, Cotesia glomerata (Hymenoptera: Braconidae).</title>
        <authorList>
            <person name="Pinto B.J."/>
            <person name="Weis J.J."/>
            <person name="Gamble T."/>
            <person name="Ode P.J."/>
            <person name="Paul R."/>
            <person name="Zaspel J.M."/>
        </authorList>
    </citation>
    <scope>NUCLEOTIDE SEQUENCE [LARGE SCALE GENOMIC DNA]</scope>
    <source>
        <strain evidence="4">CgM1</strain>
    </source>
</reference>
<dbReference type="CDD" id="cd19495">
    <property type="entry name" value="Elp6"/>
    <property type="match status" value="1"/>
</dbReference>
<gene>
    <name evidence="4" type="ORF">KQX54_020364</name>
</gene>
<dbReference type="GO" id="GO:0033588">
    <property type="term" value="C:elongator holoenzyme complex"/>
    <property type="evidence" value="ECO:0007669"/>
    <property type="project" value="InterPro"/>
</dbReference>
<dbReference type="Gene3D" id="3.40.50.300">
    <property type="entry name" value="P-loop containing nucleotide triphosphate hydrolases"/>
    <property type="match status" value="1"/>
</dbReference>
<evidence type="ECO:0000313" key="5">
    <source>
        <dbReference type="Proteomes" id="UP000826195"/>
    </source>
</evidence>
<dbReference type="AlphaFoldDB" id="A0AAV7I6L5"/>
<evidence type="ECO:0000256" key="3">
    <source>
        <dbReference type="ARBA" id="ARBA00020263"/>
    </source>
</evidence>